<dbReference type="PANTHER" id="PTHR23257">
    <property type="entry name" value="SERINE-THREONINE PROTEIN KINASE"/>
    <property type="match status" value="1"/>
</dbReference>
<evidence type="ECO:0000259" key="4">
    <source>
        <dbReference type="PROSITE" id="PS50011"/>
    </source>
</evidence>
<reference evidence="5 6" key="2">
    <citation type="submission" date="2017-09" db="EMBL/GenBank/DDBJ databases">
        <title>Extensive intraspecific genome diversity in a model arbuscular mycorrhizal fungus.</title>
        <authorList>
            <person name="Chen E.C."/>
            <person name="Morin E."/>
            <person name="Beaudet D."/>
            <person name="Noel J."/>
            <person name="Ndikumana S."/>
            <person name="Charron P."/>
            <person name="St-Onge C."/>
            <person name="Giorgi J."/>
            <person name="Grigoriev I.V."/>
            <person name="Roux C."/>
            <person name="Martin F.M."/>
            <person name="Corradi N."/>
        </authorList>
    </citation>
    <scope>NUCLEOTIDE SEQUENCE [LARGE SCALE GENOMIC DNA]</scope>
    <source>
        <strain evidence="5 6">A5</strain>
    </source>
</reference>
<dbReference type="GO" id="GO:0007165">
    <property type="term" value="P:signal transduction"/>
    <property type="evidence" value="ECO:0007669"/>
    <property type="project" value="TreeGrafter"/>
</dbReference>
<keyword evidence="2" id="KW-0460">Magnesium</keyword>
<sequence>MNYGLINCKIVESCFKAGGTIIINEQVAKKVFEILDNDNLLNSQEKLEAKKDIIRGLDTYNLKENNDFKYYCNKCNLKGRTNLNCEHCVRNILIENFNKWTSGIMVLDKTIQNSQIDYPLPGHFPEWIPYKDLDDIKEKTRGGFATIFNAKWKKGKIITFSSETDSFLRTGPIPVILKRLPDSYMYDEKSFNELQIHIRASFWGNHAVTLYGVTRDESTNLKNLMLVLRPMVCNLWEFCSERLTWKDVYQAFWFIANGLTQLHSKGLLHRDLHPGNVLIRENQYWLSDFGLSGPPSSSNNQIYGNTPFMAPEVLKEGNYTTASDIYAFGMLMWMIASSSPPFKDYDDEVQLHLAIIEGERPRKILDIPIEYNLLMKRCWNEDPKERPNAQELLTFFTEVITNENEEKYNFLKNYIKEKEDNKYPIQVQSIWESRTHSIYYSNDRDTMSSISSFEDCAI</sequence>
<evidence type="ECO:0000256" key="3">
    <source>
        <dbReference type="PIRSR" id="PIRSR000615-4"/>
    </source>
</evidence>
<name>A0A2N0PVG4_9GLOM</name>
<evidence type="ECO:0000313" key="6">
    <source>
        <dbReference type="Proteomes" id="UP000232722"/>
    </source>
</evidence>
<dbReference type="VEuPathDB" id="FungiDB:RhiirFUN_009837"/>
<dbReference type="GO" id="GO:0005524">
    <property type="term" value="F:ATP binding"/>
    <property type="evidence" value="ECO:0007669"/>
    <property type="project" value="InterPro"/>
</dbReference>
<keyword evidence="5" id="KW-0808">Transferase</keyword>
<dbReference type="AlphaFoldDB" id="A0A2N0PVG4"/>
<dbReference type="GO" id="GO:0005737">
    <property type="term" value="C:cytoplasm"/>
    <property type="evidence" value="ECO:0007669"/>
    <property type="project" value="TreeGrafter"/>
</dbReference>
<feature type="active site" description="Proton acceptor" evidence="1">
    <location>
        <position position="271"/>
    </location>
</feature>
<protein>
    <submittedName>
        <fullName evidence="5">Kinase-like protein</fullName>
    </submittedName>
</protein>
<keyword evidence="2" id="KW-0479">Metal-binding</keyword>
<keyword evidence="5" id="KW-0418">Kinase</keyword>
<dbReference type="GO" id="GO:0046872">
    <property type="term" value="F:metal ion binding"/>
    <property type="evidence" value="ECO:0007669"/>
    <property type="project" value="UniProtKB-KW"/>
</dbReference>
<feature type="binding site" evidence="2">
    <location>
        <position position="276"/>
    </location>
    <ligand>
        <name>Mg(2+)</name>
        <dbReference type="ChEBI" id="CHEBI:18420"/>
    </ligand>
</feature>
<dbReference type="EMBL" id="LLXJ01000352">
    <property type="protein sequence ID" value="PKC10831.1"/>
    <property type="molecule type" value="Genomic_DNA"/>
</dbReference>
<evidence type="ECO:0000313" key="5">
    <source>
        <dbReference type="EMBL" id="PKC10831.1"/>
    </source>
</evidence>
<dbReference type="Pfam" id="PF07714">
    <property type="entry name" value="PK_Tyr_Ser-Thr"/>
    <property type="match status" value="1"/>
</dbReference>
<feature type="binding site" evidence="2">
    <location>
        <position position="288"/>
    </location>
    <ligand>
        <name>Mg(2+)</name>
        <dbReference type="ChEBI" id="CHEBI:18420"/>
    </ligand>
</feature>
<dbReference type="Proteomes" id="UP000232722">
    <property type="component" value="Unassembled WGS sequence"/>
</dbReference>
<evidence type="ECO:0000256" key="1">
    <source>
        <dbReference type="PIRSR" id="PIRSR000615-1"/>
    </source>
</evidence>
<feature type="domain" description="Protein kinase" evidence="4">
    <location>
        <begin position="133"/>
        <end position="400"/>
    </location>
</feature>
<proteinExistence type="predicted"/>
<dbReference type="InterPro" id="IPR000719">
    <property type="entry name" value="Prot_kinase_dom"/>
</dbReference>
<gene>
    <name evidence="5" type="ORF">RhiirA5_498158</name>
</gene>
<accession>A0A2N0PVG4</accession>
<dbReference type="Gene3D" id="1.10.510.10">
    <property type="entry name" value="Transferase(Phosphotransferase) domain 1"/>
    <property type="match status" value="1"/>
</dbReference>
<dbReference type="VEuPathDB" id="FungiDB:FUN_006901"/>
<dbReference type="InterPro" id="IPR001245">
    <property type="entry name" value="Ser-Thr/Tyr_kinase_cat_dom"/>
</dbReference>
<dbReference type="PROSITE" id="PS50011">
    <property type="entry name" value="PROTEIN_KINASE_DOM"/>
    <property type="match status" value="1"/>
</dbReference>
<reference evidence="5 6" key="1">
    <citation type="submission" date="2016-04" db="EMBL/GenBank/DDBJ databases">
        <title>Genome analyses suggest a sexual origin of heterokaryosis in a supposedly ancient asexual fungus.</title>
        <authorList>
            <person name="Ropars J."/>
            <person name="Sedzielewska K."/>
            <person name="Noel J."/>
            <person name="Charron P."/>
            <person name="Farinelli L."/>
            <person name="Marton T."/>
            <person name="Kruger M."/>
            <person name="Pelin A."/>
            <person name="Brachmann A."/>
            <person name="Corradi N."/>
        </authorList>
    </citation>
    <scope>NUCLEOTIDE SEQUENCE [LARGE SCALE GENOMIC DNA]</scope>
    <source>
        <strain evidence="5 6">A5</strain>
    </source>
</reference>
<dbReference type="InterPro" id="IPR050167">
    <property type="entry name" value="Ser_Thr_protein_kinase"/>
</dbReference>
<dbReference type="InterPro" id="IPR011009">
    <property type="entry name" value="Kinase-like_dom_sf"/>
</dbReference>
<comment type="caution">
    <text evidence="5">The sequence shown here is derived from an EMBL/GenBank/DDBJ whole genome shotgun (WGS) entry which is preliminary data.</text>
</comment>
<dbReference type="GO" id="GO:0004672">
    <property type="term" value="F:protein kinase activity"/>
    <property type="evidence" value="ECO:0007669"/>
    <property type="project" value="InterPro"/>
</dbReference>
<dbReference type="VEuPathDB" id="FungiDB:RhiirA1_532669"/>
<dbReference type="SUPFAM" id="SSF56112">
    <property type="entry name" value="Protein kinase-like (PK-like)"/>
    <property type="match status" value="1"/>
</dbReference>
<feature type="site" description="Important for interaction with phosphotyrosine-binding proteins" evidence="3">
    <location>
        <position position="408"/>
    </location>
</feature>
<organism evidence="5 6">
    <name type="scientific">Rhizophagus irregularis</name>
    <dbReference type="NCBI Taxonomy" id="588596"/>
    <lineage>
        <taxon>Eukaryota</taxon>
        <taxon>Fungi</taxon>
        <taxon>Fungi incertae sedis</taxon>
        <taxon>Mucoromycota</taxon>
        <taxon>Glomeromycotina</taxon>
        <taxon>Glomeromycetes</taxon>
        <taxon>Glomerales</taxon>
        <taxon>Glomeraceae</taxon>
        <taxon>Rhizophagus</taxon>
    </lineage>
</organism>
<evidence type="ECO:0000256" key="2">
    <source>
        <dbReference type="PIRSR" id="PIRSR000615-3"/>
    </source>
</evidence>